<evidence type="ECO:0008006" key="3">
    <source>
        <dbReference type="Google" id="ProtNLM"/>
    </source>
</evidence>
<dbReference type="AlphaFoldDB" id="A0A345INB9"/>
<organism evidence="1 2">
    <name type="scientific">Deinococcus wulumuqiensis</name>
    <dbReference type="NCBI Taxonomy" id="980427"/>
    <lineage>
        <taxon>Bacteria</taxon>
        <taxon>Thermotogati</taxon>
        <taxon>Deinococcota</taxon>
        <taxon>Deinococci</taxon>
        <taxon>Deinococcales</taxon>
        <taxon>Deinococcaceae</taxon>
        <taxon>Deinococcus</taxon>
    </lineage>
</organism>
<dbReference type="InterPro" id="IPR052913">
    <property type="entry name" value="Glycopeptide_resist_protein"/>
</dbReference>
<dbReference type="InterPro" id="IPR007391">
    <property type="entry name" value="Vancomycin_resist_VanW"/>
</dbReference>
<dbReference type="Pfam" id="PF04294">
    <property type="entry name" value="VanW"/>
    <property type="match status" value="1"/>
</dbReference>
<dbReference type="KEGG" id="dwu:DVJ83_18785"/>
<dbReference type="PANTHER" id="PTHR35788:SF1">
    <property type="entry name" value="EXPORTED PROTEIN"/>
    <property type="match status" value="1"/>
</dbReference>
<geneLocation type="plasmid" evidence="2">
    <name>pdrdi</name>
</geneLocation>
<dbReference type="PANTHER" id="PTHR35788">
    <property type="entry name" value="EXPORTED PROTEIN-RELATED"/>
    <property type="match status" value="1"/>
</dbReference>
<name>A0A345INB9_9DEIO</name>
<dbReference type="Proteomes" id="UP000253744">
    <property type="component" value="Plasmid pDrdI"/>
</dbReference>
<sequence>MPLLLLGCRPVPQATSPQQAAVVSASKDTKTPQQFRLVWRAPEPQVSGGQLTRPEISGELLLPAALPGETWPVAWDDQIETLFKQLEERRPQAVRFIRRSEGWVAQAQTGWQVDREATKAALQIALVEGRQSVEVVLRLTAPDRSARWAQAQGLTHLATGETTFTDSPEFRVHNIVTGAGRLDQVWLDPGQTFNFNRLIGPISARTGFKPGYVISGGGLATEDGGGICQVSTTAFRAALNAGLPITERHAHSHQVAYYGEPGLDAAVYAPSKNLRFFNDTGGPLLVQTEWDNKAERLQIHLFGRHGGRQVKVGQPQQSRVRPAGEPQFLADPALPSGTVQRIDMPAPGASVSVTREIRDEQGRVRRETFRSSYRPWGGAFAVAPDDARSKK</sequence>
<keyword evidence="1" id="KW-0614">Plasmid</keyword>
<dbReference type="EMBL" id="CP031163">
    <property type="protein sequence ID" value="AXH01192.1"/>
    <property type="molecule type" value="Genomic_DNA"/>
</dbReference>
<proteinExistence type="predicted"/>
<accession>A0A345INB9</accession>
<evidence type="ECO:0000313" key="2">
    <source>
        <dbReference type="Proteomes" id="UP000253744"/>
    </source>
</evidence>
<protein>
    <recommendedName>
        <fullName evidence="3">Vancomycin resistance protein</fullName>
    </recommendedName>
</protein>
<gene>
    <name evidence="1" type="ORF">DVJ83_18785</name>
</gene>
<evidence type="ECO:0000313" key="1">
    <source>
        <dbReference type="EMBL" id="AXH01192.1"/>
    </source>
</evidence>
<reference evidence="1 2" key="1">
    <citation type="submission" date="2018-07" db="EMBL/GenBank/DDBJ databases">
        <title>Complete Genome and Methylome Analysis of Deinococcus wulumuqiensis NEB 479.</title>
        <authorList>
            <person name="Fomenkov A."/>
            <person name="Luyten Y."/>
            <person name="Vincze T."/>
            <person name="Anton B.P."/>
            <person name="Clark T."/>
            <person name="Roberts R.J."/>
            <person name="Morgan R.D."/>
        </authorList>
    </citation>
    <scope>NUCLEOTIDE SEQUENCE [LARGE SCALE GENOMIC DNA]</scope>
    <source>
        <strain evidence="1 2">NEB 479</strain>
        <plasmid evidence="2">Plasmid pdrdi</plasmid>
    </source>
</reference>